<keyword evidence="2" id="KW-1185">Reference proteome</keyword>
<evidence type="ECO:0000313" key="1">
    <source>
        <dbReference type="EMBL" id="PSN66398.1"/>
    </source>
</evidence>
<evidence type="ECO:0000313" key="2">
    <source>
        <dbReference type="Proteomes" id="UP000240883"/>
    </source>
</evidence>
<gene>
    <name evidence="1" type="ORF">BS50DRAFT_414000</name>
</gene>
<dbReference type="EMBL" id="KZ678136">
    <property type="protein sequence ID" value="PSN66398.1"/>
    <property type="molecule type" value="Genomic_DNA"/>
</dbReference>
<accession>A0A2T2NMW7</accession>
<reference evidence="1 2" key="1">
    <citation type="journal article" date="2018" name="Front. Microbiol.">
        <title>Genome-Wide Analysis of Corynespora cassiicola Leaf Fall Disease Putative Effectors.</title>
        <authorList>
            <person name="Lopez D."/>
            <person name="Ribeiro S."/>
            <person name="Label P."/>
            <person name="Fumanal B."/>
            <person name="Venisse J.S."/>
            <person name="Kohler A."/>
            <person name="de Oliveira R.R."/>
            <person name="Labutti K."/>
            <person name="Lipzen A."/>
            <person name="Lail K."/>
            <person name="Bauer D."/>
            <person name="Ohm R.A."/>
            <person name="Barry K.W."/>
            <person name="Spatafora J."/>
            <person name="Grigoriev I.V."/>
            <person name="Martin F.M."/>
            <person name="Pujade-Renaud V."/>
        </authorList>
    </citation>
    <scope>NUCLEOTIDE SEQUENCE [LARGE SCALE GENOMIC DNA]</scope>
    <source>
        <strain evidence="1 2">Philippines</strain>
    </source>
</reference>
<name>A0A2T2NMW7_CORCC</name>
<dbReference type="Proteomes" id="UP000240883">
    <property type="component" value="Unassembled WGS sequence"/>
</dbReference>
<sequence length="168" mass="18533">MCTRPRAEEWGCGICLVQYVQRQWVLGVDGLNWVNGGGRRVQRDEAALYGLEEPSWLDATGAEAEGTHCTIDAVYAPRQPLCAHVVLVWHVWRPSSLILALGCPRSHFLLKPHARHSSTTRRAARRAGPASPSEPASILLQWGPPFFFLDDSSAPSTSAAKMPHWEPA</sequence>
<dbReference type="AlphaFoldDB" id="A0A2T2NMW7"/>
<protein>
    <submittedName>
        <fullName evidence="1">Uncharacterized protein</fullName>
    </submittedName>
</protein>
<proteinExistence type="predicted"/>
<organism evidence="1 2">
    <name type="scientific">Corynespora cassiicola Philippines</name>
    <dbReference type="NCBI Taxonomy" id="1448308"/>
    <lineage>
        <taxon>Eukaryota</taxon>
        <taxon>Fungi</taxon>
        <taxon>Dikarya</taxon>
        <taxon>Ascomycota</taxon>
        <taxon>Pezizomycotina</taxon>
        <taxon>Dothideomycetes</taxon>
        <taxon>Pleosporomycetidae</taxon>
        <taxon>Pleosporales</taxon>
        <taxon>Corynesporascaceae</taxon>
        <taxon>Corynespora</taxon>
    </lineage>
</organism>